<evidence type="ECO:0000256" key="4">
    <source>
        <dbReference type="ARBA" id="ARBA00022438"/>
    </source>
</evidence>
<feature type="active site" evidence="8">
    <location>
        <position position="264"/>
    </location>
</feature>
<dbReference type="Gene3D" id="3.40.630.10">
    <property type="entry name" value="Zn peptidases"/>
    <property type="match status" value="1"/>
</dbReference>
<keyword evidence="7 8" id="KW-0464">Manganese</keyword>
<evidence type="ECO:0000313" key="11">
    <source>
        <dbReference type="Proteomes" id="UP000024547"/>
    </source>
</evidence>
<dbReference type="HAMAP" id="MF_00181">
    <property type="entry name" value="Cytosol_peptidase_M17"/>
    <property type="match status" value="1"/>
</dbReference>
<dbReference type="EC" id="3.4.11.10" evidence="8"/>
<dbReference type="Proteomes" id="UP000024547">
    <property type="component" value="Unassembled WGS sequence"/>
</dbReference>
<dbReference type="RefSeq" id="WP_035552257.1">
    <property type="nucleotide sequence ID" value="NZ_AWFH01000023.1"/>
</dbReference>
<dbReference type="AlphaFoldDB" id="A0A059E0I6"/>
<dbReference type="Gene3D" id="3.40.220.10">
    <property type="entry name" value="Leucine Aminopeptidase, subunit E, domain 1"/>
    <property type="match status" value="1"/>
</dbReference>
<feature type="binding site" evidence="8">
    <location>
        <position position="336"/>
    </location>
    <ligand>
        <name>Mn(2+)</name>
        <dbReference type="ChEBI" id="CHEBI:29035"/>
        <label>2</label>
    </ligand>
</feature>
<dbReference type="InterPro" id="IPR000819">
    <property type="entry name" value="Peptidase_M17_C"/>
</dbReference>
<comment type="catalytic activity">
    <reaction evidence="1 8">
        <text>Release of an N-terminal amino acid, Xaa-|-Yaa-, in which Xaa is preferably Leu, but may be other amino acids including Pro although not Arg or Lys, and Yaa may be Pro. Amino acid amides and methyl esters are also readily hydrolyzed, but rates on arylamides are exceedingly low.</text>
        <dbReference type="EC" id="3.4.11.1"/>
    </reaction>
</comment>
<feature type="active site" evidence="8">
    <location>
        <position position="338"/>
    </location>
</feature>
<protein>
    <recommendedName>
        <fullName evidence="8">Probable cytosol aminopeptidase</fullName>
        <ecNumber evidence="8">3.4.11.1</ecNumber>
    </recommendedName>
    <alternativeName>
        <fullName evidence="8">Leucine aminopeptidase</fullName>
        <shortName evidence="8">LAP</shortName>
        <ecNumber evidence="8">3.4.11.10</ecNumber>
    </alternativeName>
    <alternativeName>
        <fullName evidence="8">Leucyl aminopeptidase</fullName>
    </alternativeName>
</protein>
<sequence>MKITFADSAKANIVAFLVDEDGDLSTAAAAFDEAADGLLSEAVQGGRFTGKKDQQALIVLPKGNESRRAVLIGGGKPDKRDARVLEGLGANLYKTHSGSGFKSLAIHAGSAEDAARMALGAKLASYRFDTYFTKLKEEQKPSLDTVTFVVDDVSAAEAAFLPLSAGADGTFLARDLVNMPPNDLYPASFAEKCRELSQYGVEVEVLGEEQLAKLGMNSMLGVGQGSVKESQLGVMKWMGGAEGDDPVILIGKGVCFDTGGISLKPGAGMEDMRGDMGGAAAVTGTIRALAERKAKVNVIGLVGLVENMPDGNAIRPGDILKSASGQTIEVQNTDAEGRLVLCDVLWYAQEHFKPKAMVDLATLTGAIVISLGHHHAGLFTESDDIAGELTQAGLTEGERVWRLPLGPEYDSLLKSKFADMRNIGGRAAGSITAAHFLKRFVKDGVKWAHIDIAGVAWVEGEKAAHDVSWASGFGPRLLDRWIADNYEN</sequence>
<keyword evidence="4 8" id="KW-0031">Aminopeptidase</keyword>
<evidence type="ECO:0000256" key="8">
    <source>
        <dbReference type="HAMAP-Rule" id="MF_00181"/>
    </source>
</evidence>
<feature type="binding site" evidence="8">
    <location>
        <position position="334"/>
    </location>
    <ligand>
        <name>Mn(2+)</name>
        <dbReference type="ChEBI" id="CHEBI:29035"/>
        <label>1</label>
    </ligand>
</feature>
<organism evidence="10 11">
    <name type="scientific">Hyphomonas atlantica</name>
    <dbReference type="NCBI Taxonomy" id="1280948"/>
    <lineage>
        <taxon>Bacteria</taxon>
        <taxon>Pseudomonadati</taxon>
        <taxon>Pseudomonadota</taxon>
        <taxon>Alphaproteobacteria</taxon>
        <taxon>Hyphomonadales</taxon>
        <taxon>Hyphomonadaceae</taxon>
        <taxon>Hyphomonas</taxon>
    </lineage>
</organism>
<dbReference type="SUPFAM" id="SSF52949">
    <property type="entry name" value="Macro domain-like"/>
    <property type="match status" value="1"/>
</dbReference>
<evidence type="ECO:0000256" key="1">
    <source>
        <dbReference type="ARBA" id="ARBA00000135"/>
    </source>
</evidence>
<dbReference type="NCBIfam" id="NF002075">
    <property type="entry name" value="PRK00913.2-2"/>
    <property type="match status" value="1"/>
</dbReference>
<comment type="subcellular location">
    <subcellularLocation>
        <location evidence="8">Cytoplasm</location>
    </subcellularLocation>
</comment>
<evidence type="ECO:0000313" key="10">
    <source>
        <dbReference type="EMBL" id="KCZ60418.1"/>
    </source>
</evidence>
<dbReference type="PANTHER" id="PTHR11963">
    <property type="entry name" value="LEUCINE AMINOPEPTIDASE-RELATED"/>
    <property type="match status" value="1"/>
</dbReference>
<accession>A0A059E0I6</accession>
<dbReference type="OrthoDB" id="9809354at2"/>
<dbReference type="Pfam" id="PF00883">
    <property type="entry name" value="Peptidase_M17"/>
    <property type="match status" value="1"/>
</dbReference>
<dbReference type="EC" id="3.4.11.1" evidence="8"/>
<feature type="binding site" evidence="8">
    <location>
        <position position="252"/>
    </location>
    <ligand>
        <name>Mn(2+)</name>
        <dbReference type="ChEBI" id="CHEBI:29035"/>
        <label>2</label>
    </ligand>
</feature>
<evidence type="ECO:0000256" key="7">
    <source>
        <dbReference type="ARBA" id="ARBA00023211"/>
    </source>
</evidence>
<dbReference type="GO" id="GO:0070006">
    <property type="term" value="F:metalloaminopeptidase activity"/>
    <property type="evidence" value="ECO:0007669"/>
    <property type="project" value="InterPro"/>
</dbReference>
<dbReference type="eggNOG" id="COG0260">
    <property type="taxonomic scope" value="Bacteria"/>
</dbReference>
<feature type="binding site" evidence="8">
    <location>
        <position position="257"/>
    </location>
    <ligand>
        <name>Mn(2+)</name>
        <dbReference type="ChEBI" id="CHEBI:29035"/>
        <label>1</label>
    </ligand>
</feature>
<comment type="function">
    <text evidence="8">Presumably involved in the processing and regular turnover of intracellular proteins. Catalyzes the removal of unsubstituted N-terminal amino acids from various peptides.</text>
</comment>
<gene>
    <name evidence="8" type="primary">pepA</name>
    <name evidence="10" type="ORF">HY36_05420</name>
</gene>
<dbReference type="GO" id="GO:0030145">
    <property type="term" value="F:manganese ion binding"/>
    <property type="evidence" value="ECO:0007669"/>
    <property type="project" value="UniProtKB-UniRule"/>
</dbReference>
<evidence type="ECO:0000259" key="9">
    <source>
        <dbReference type="PROSITE" id="PS00631"/>
    </source>
</evidence>
<dbReference type="PRINTS" id="PR00481">
    <property type="entry name" value="LAMNOPPTDASE"/>
</dbReference>
<evidence type="ECO:0000256" key="3">
    <source>
        <dbReference type="ARBA" id="ARBA00009528"/>
    </source>
</evidence>
<dbReference type="SUPFAM" id="SSF53187">
    <property type="entry name" value="Zn-dependent exopeptidases"/>
    <property type="match status" value="1"/>
</dbReference>
<comment type="catalytic activity">
    <reaction evidence="2 8">
        <text>Release of an N-terminal amino acid, preferentially leucine, but not glutamic or aspartic acids.</text>
        <dbReference type="EC" id="3.4.11.10"/>
    </reaction>
</comment>
<dbReference type="PROSITE" id="PS00631">
    <property type="entry name" value="CYTOSOL_AP"/>
    <property type="match status" value="1"/>
</dbReference>
<dbReference type="GO" id="GO:0005737">
    <property type="term" value="C:cytoplasm"/>
    <property type="evidence" value="ECO:0007669"/>
    <property type="project" value="UniProtKB-SubCell"/>
</dbReference>
<feature type="domain" description="Cytosol aminopeptidase" evidence="9">
    <location>
        <begin position="332"/>
        <end position="339"/>
    </location>
</feature>
<comment type="cofactor">
    <cofactor evidence="8">
        <name>Mn(2+)</name>
        <dbReference type="ChEBI" id="CHEBI:29035"/>
    </cofactor>
    <text evidence="8">Binds 2 manganese ions per subunit.</text>
</comment>
<dbReference type="NCBIfam" id="NF002074">
    <property type="entry name" value="PRK00913.1-4"/>
    <property type="match status" value="1"/>
</dbReference>
<dbReference type="CDD" id="cd00433">
    <property type="entry name" value="Peptidase_M17"/>
    <property type="match status" value="1"/>
</dbReference>
<dbReference type="GO" id="GO:0006508">
    <property type="term" value="P:proteolysis"/>
    <property type="evidence" value="ECO:0007669"/>
    <property type="project" value="UniProtKB-KW"/>
</dbReference>
<evidence type="ECO:0000256" key="6">
    <source>
        <dbReference type="ARBA" id="ARBA00022801"/>
    </source>
</evidence>
<dbReference type="InterPro" id="IPR011356">
    <property type="entry name" value="Leucine_aapep/pepB"/>
</dbReference>
<name>A0A059E0I6_9PROT</name>
<keyword evidence="8" id="KW-0963">Cytoplasm</keyword>
<dbReference type="STRING" id="1280948.HY36_05420"/>
<reference evidence="10 11" key="1">
    <citation type="journal article" date="2014" name="Antonie Van Leeuwenhoek">
        <title>Hyphomonas beringensis sp. nov. and Hyphomonas chukchiensis sp. nov., isolated from surface seawater of the Bering Sea and Chukchi Sea.</title>
        <authorList>
            <person name="Li C."/>
            <person name="Lai Q."/>
            <person name="Li G."/>
            <person name="Dong C."/>
            <person name="Wang J."/>
            <person name="Liao Y."/>
            <person name="Shao Z."/>
        </authorList>
    </citation>
    <scope>NUCLEOTIDE SEQUENCE [LARGE SCALE GENOMIC DNA]</scope>
    <source>
        <strain evidence="10 11">22II1-22F38</strain>
    </source>
</reference>
<dbReference type="Pfam" id="PF02789">
    <property type="entry name" value="Peptidase_M17_N"/>
    <property type="match status" value="1"/>
</dbReference>
<dbReference type="InterPro" id="IPR043472">
    <property type="entry name" value="Macro_dom-like"/>
</dbReference>
<proteinExistence type="inferred from homology"/>
<dbReference type="EMBL" id="AWFH01000023">
    <property type="protein sequence ID" value="KCZ60418.1"/>
    <property type="molecule type" value="Genomic_DNA"/>
</dbReference>
<evidence type="ECO:0000256" key="2">
    <source>
        <dbReference type="ARBA" id="ARBA00000967"/>
    </source>
</evidence>
<comment type="caution">
    <text evidence="10">The sequence shown here is derived from an EMBL/GenBank/DDBJ whole genome shotgun (WGS) entry which is preliminary data.</text>
</comment>
<keyword evidence="11" id="KW-1185">Reference proteome</keyword>
<dbReference type="PATRIC" id="fig|1280948.3.peg.2139"/>
<dbReference type="NCBIfam" id="NF002077">
    <property type="entry name" value="PRK00913.2-4"/>
    <property type="match status" value="1"/>
</dbReference>
<feature type="binding site" evidence="8">
    <location>
        <position position="257"/>
    </location>
    <ligand>
        <name>Mn(2+)</name>
        <dbReference type="ChEBI" id="CHEBI:29035"/>
        <label>2</label>
    </ligand>
</feature>
<evidence type="ECO:0000256" key="5">
    <source>
        <dbReference type="ARBA" id="ARBA00022670"/>
    </source>
</evidence>
<feature type="binding site" evidence="8">
    <location>
        <position position="275"/>
    </location>
    <ligand>
        <name>Mn(2+)</name>
        <dbReference type="ChEBI" id="CHEBI:29035"/>
        <label>2</label>
    </ligand>
</feature>
<keyword evidence="6 8" id="KW-0378">Hydrolase</keyword>
<comment type="similarity">
    <text evidence="3 8">Belongs to the peptidase M17 family.</text>
</comment>
<dbReference type="PANTHER" id="PTHR11963:SF23">
    <property type="entry name" value="CYTOSOL AMINOPEPTIDASE"/>
    <property type="match status" value="1"/>
</dbReference>
<dbReference type="InterPro" id="IPR008283">
    <property type="entry name" value="Peptidase_M17_N"/>
</dbReference>
<keyword evidence="8" id="KW-0479">Metal-binding</keyword>
<dbReference type="InterPro" id="IPR023042">
    <property type="entry name" value="Peptidase_M17_leu_NH2_pept"/>
</dbReference>
<feature type="binding site" evidence="8">
    <location>
        <position position="336"/>
    </location>
    <ligand>
        <name>Mn(2+)</name>
        <dbReference type="ChEBI" id="CHEBI:29035"/>
        <label>1</label>
    </ligand>
</feature>
<keyword evidence="5 8" id="KW-0645">Protease</keyword>